<feature type="domain" description="HTH iclR-type" evidence="4">
    <location>
        <begin position="5"/>
        <end position="67"/>
    </location>
</feature>
<sequence>MAESSEPLRRAAAIAELVAMEPQGMTIARIAENLALPVPTTYRVVRKLVDIGFLKGEGRHAAYVVGPRLQQISSFISGGASFSLNAERELQTVADSLGVSVYLAGLFEDKVSLFVVKMPTVMRSPSVHPGPSFQMHASASGKLILAYQSRSRIDKFLEKPLERLTDRTIASPAELRAQLEEIRDRGYAVSIGESDPSLWGIAFPVKSATGSVNYAVGLITFRSSIEDDEAYIELVSPKLDEAARHLSQMFRIGRPV</sequence>
<evidence type="ECO:0000256" key="2">
    <source>
        <dbReference type="ARBA" id="ARBA00023125"/>
    </source>
</evidence>
<organism evidence="6 7">
    <name type="scientific">Microbaculum marinisediminis</name>
    <dbReference type="NCBI Taxonomy" id="2931392"/>
    <lineage>
        <taxon>Bacteria</taxon>
        <taxon>Pseudomonadati</taxon>
        <taxon>Pseudomonadota</taxon>
        <taxon>Alphaproteobacteria</taxon>
        <taxon>Hyphomicrobiales</taxon>
        <taxon>Tepidamorphaceae</taxon>
        <taxon>Microbaculum</taxon>
    </lineage>
</organism>
<keyword evidence="7" id="KW-1185">Reference proteome</keyword>
<evidence type="ECO:0000259" key="5">
    <source>
        <dbReference type="PROSITE" id="PS51078"/>
    </source>
</evidence>
<dbReference type="PROSITE" id="PS51078">
    <property type="entry name" value="ICLR_ED"/>
    <property type="match status" value="1"/>
</dbReference>
<dbReference type="GO" id="GO:0045892">
    <property type="term" value="P:negative regulation of DNA-templated transcription"/>
    <property type="evidence" value="ECO:0007669"/>
    <property type="project" value="TreeGrafter"/>
</dbReference>
<dbReference type="SMART" id="SM00346">
    <property type="entry name" value="HTH_ICLR"/>
    <property type="match status" value="1"/>
</dbReference>
<dbReference type="InterPro" id="IPR036388">
    <property type="entry name" value="WH-like_DNA-bd_sf"/>
</dbReference>
<proteinExistence type="predicted"/>
<evidence type="ECO:0000313" key="6">
    <source>
        <dbReference type="EMBL" id="MCT8974240.1"/>
    </source>
</evidence>
<evidence type="ECO:0000313" key="7">
    <source>
        <dbReference type="Proteomes" id="UP001320898"/>
    </source>
</evidence>
<dbReference type="Gene3D" id="1.10.10.10">
    <property type="entry name" value="Winged helix-like DNA-binding domain superfamily/Winged helix DNA-binding domain"/>
    <property type="match status" value="1"/>
</dbReference>
<keyword evidence="2" id="KW-0238">DNA-binding</keyword>
<keyword evidence="1" id="KW-0805">Transcription regulation</keyword>
<dbReference type="InterPro" id="IPR029016">
    <property type="entry name" value="GAF-like_dom_sf"/>
</dbReference>
<evidence type="ECO:0000259" key="4">
    <source>
        <dbReference type="PROSITE" id="PS51077"/>
    </source>
</evidence>
<dbReference type="PROSITE" id="PS51077">
    <property type="entry name" value="HTH_ICLR"/>
    <property type="match status" value="1"/>
</dbReference>
<dbReference type="Pfam" id="PF09339">
    <property type="entry name" value="HTH_IclR"/>
    <property type="match status" value="1"/>
</dbReference>
<dbReference type="SUPFAM" id="SSF46785">
    <property type="entry name" value="Winged helix' DNA-binding domain"/>
    <property type="match status" value="1"/>
</dbReference>
<dbReference type="InterPro" id="IPR036390">
    <property type="entry name" value="WH_DNA-bd_sf"/>
</dbReference>
<name>A0AAW5R6V4_9HYPH</name>
<dbReference type="InterPro" id="IPR050707">
    <property type="entry name" value="HTH_MetabolicPath_Reg"/>
</dbReference>
<dbReference type="EMBL" id="JALIDZ010000011">
    <property type="protein sequence ID" value="MCT8974240.1"/>
    <property type="molecule type" value="Genomic_DNA"/>
</dbReference>
<dbReference type="PANTHER" id="PTHR30136">
    <property type="entry name" value="HELIX-TURN-HELIX TRANSCRIPTIONAL REGULATOR, ICLR FAMILY"/>
    <property type="match status" value="1"/>
</dbReference>
<dbReference type="InterPro" id="IPR005471">
    <property type="entry name" value="Tscrpt_reg_IclR_N"/>
</dbReference>
<keyword evidence="3" id="KW-0804">Transcription</keyword>
<accession>A0AAW5R6V4</accession>
<dbReference type="GO" id="GO:0003700">
    <property type="term" value="F:DNA-binding transcription factor activity"/>
    <property type="evidence" value="ECO:0007669"/>
    <property type="project" value="TreeGrafter"/>
</dbReference>
<dbReference type="AlphaFoldDB" id="A0AAW5R6V4"/>
<reference evidence="6 7" key="1">
    <citation type="submission" date="2022-04" db="EMBL/GenBank/DDBJ databases">
        <authorList>
            <person name="Ye Y.-Q."/>
            <person name="Du Z.-J."/>
        </authorList>
    </citation>
    <scope>NUCLEOTIDE SEQUENCE [LARGE SCALE GENOMIC DNA]</scope>
    <source>
        <strain evidence="6 7">A6E488</strain>
    </source>
</reference>
<dbReference type="InterPro" id="IPR014757">
    <property type="entry name" value="Tscrpt_reg_IclR_C"/>
</dbReference>
<dbReference type="SUPFAM" id="SSF55781">
    <property type="entry name" value="GAF domain-like"/>
    <property type="match status" value="1"/>
</dbReference>
<dbReference type="Proteomes" id="UP001320898">
    <property type="component" value="Unassembled WGS sequence"/>
</dbReference>
<dbReference type="Gene3D" id="3.30.450.40">
    <property type="match status" value="1"/>
</dbReference>
<dbReference type="GO" id="GO:0003677">
    <property type="term" value="F:DNA binding"/>
    <property type="evidence" value="ECO:0007669"/>
    <property type="project" value="UniProtKB-KW"/>
</dbReference>
<gene>
    <name evidence="6" type="ORF">MUB46_20430</name>
</gene>
<dbReference type="Pfam" id="PF01614">
    <property type="entry name" value="IclR_C"/>
    <property type="match status" value="1"/>
</dbReference>
<evidence type="ECO:0000256" key="1">
    <source>
        <dbReference type="ARBA" id="ARBA00023015"/>
    </source>
</evidence>
<feature type="domain" description="IclR-ED" evidence="5">
    <location>
        <begin position="68"/>
        <end position="252"/>
    </location>
</feature>
<dbReference type="RefSeq" id="WP_261617827.1">
    <property type="nucleotide sequence ID" value="NZ_JALIDZ010000011.1"/>
</dbReference>
<comment type="caution">
    <text evidence="6">The sequence shown here is derived from an EMBL/GenBank/DDBJ whole genome shotgun (WGS) entry which is preliminary data.</text>
</comment>
<evidence type="ECO:0000256" key="3">
    <source>
        <dbReference type="ARBA" id="ARBA00023163"/>
    </source>
</evidence>
<dbReference type="PANTHER" id="PTHR30136:SF24">
    <property type="entry name" value="HTH-TYPE TRANSCRIPTIONAL REPRESSOR ALLR"/>
    <property type="match status" value="1"/>
</dbReference>
<protein>
    <submittedName>
        <fullName evidence="6">IclR family transcriptional regulator</fullName>
    </submittedName>
</protein>